<evidence type="ECO:0000256" key="1">
    <source>
        <dbReference type="SAM" id="MobiDB-lite"/>
    </source>
</evidence>
<comment type="caution">
    <text evidence="2">The sequence shown here is derived from an EMBL/GenBank/DDBJ whole genome shotgun (WGS) entry which is preliminary data.</text>
</comment>
<organism evidence="2 3">
    <name type="scientific">Caerostris extrusa</name>
    <name type="common">Bark spider</name>
    <name type="synonym">Caerostris bankana</name>
    <dbReference type="NCBI Taxonomy" id="172846"/>
    <lineage>
        <taxon>Eukaryota</taxon>
        <taxon>Metazoa</taxon>
        <taxon>Ecdysozoa</taxon>
        <taxon>Arthropoda</taxon>
        <taxon>Chelicerata</taxon>
        <taxon>Arachnida</taxon>
        <taxon>Araneae</taxon>
        <taxon>Araneomorphae</taxon>
        <taxon>Entelegynae</taxon>
        <taxon>Araneoidea</taxon>
        <taxon>Araneidae</taxon>
        <taxon>Caerostris</taxon>
    </lineage>
</organism>
<dbReference type="EMBL" id="BPLR01004751">
    <property type="protein sequence ID" value="GIX97196.1"/>
    <property type="molecule type" value="Genomic_DNA"/>
</dbReference>
<dbReference type="AlphaFoldDB" id="A0AAV4PN41"/>
<gene>
    <name evidence="2" type="ORF">CEXT_130371</name>
</gene>
<feature type="compositionally biased region" description="Polar residues" evidence="1">
    <location>
        <begin position="381"/>
        <end position="396"/>
    </location>
</feature>
<name>A0AAV4PN41_CAEEX</name>
<accession>A0AAV4PN41</accession>
<evidence type="ECO:0000313" key="2">
    <source>
        <dbReference type="EMBL" id="GIX97196.1"/>
    </source>
</evidence>
<evidence type="ECO:0000313" key="3">
    <source>
        <dbReference type="Proteomes" id="UP001054945"/>
    </source>
</evidence>
<protein>
    <submittedName>
        <fullName evidence="2">Uncharacterized protein</fullName>
    </submittedName>
</protein>
<feature type="region of interest" description="Disordered" evidence="1">
    <location>
        <begin position="381"/>
        <end position="401"/>
    </location>
</feature>
<keyword evidence="3" id="KW-1185">Reference proteome</keyword>
<feature type="region of interest" description="Disordered" evidence="1">
    <location>
        <begin position="190"/>
        <end position="238"/>
    </location>
</feature>
<reference evidence="2 3" key="1">
    <citation type="submission" date="2021-06" db="EMBL/GenBank/DDBJ databases">
        <title>Caerostris extrusa draft genome.</title>
        <authorList>
            <person name="Kono N."/>
            <person name="Arakawa K."/>
        </authorList>
    </citation>
    <scope>NUCLEOTIDE SEQUENCE [LARGE SCALE GENOMIC DNA]</scope>
</reference>
<proteinExistence type="predicted"/>
<sequence>MLKDKSFRSYAQASHINNLPQKTKDVNMLYKSCVSICKTYIIHILNRIRGIPKCLPQPSLPSLIQKINTAGSSSSTSKATFGIHISDNPFPSSPTPTLLNRCRRPFQILGQLSKTHAKVVWGVEQGGWGLTIKSRDPKGPKVRLSPQICSLLLFGKCLAWVYACCTWFSGWEGGSSSSISKATFGIQHREPFPSSPTPTHPAKSIPETSDFGPMVQHSREGSLGWNKGVRGGSTIKSRDPKVQKCVSPQICSFITFWKVLSLVVMLLHLVQWLGKGEKKLTPQDLSSSISKATFGIHTRENPFSIQPFTLPPAKSMQETALDFGSMVQDSREGGLGWWNMWWSMIKSRDPKGPKVLTPQDLLPPYQKQHLEFIPERTISVQSTPTPAKSMTETASDFGSMVQDSREGCLEGGIRVAKGSTMKSRDPKGPKVRLSPKSVLYYFSVRCLA</sequence>
<dbReference type="Proteomes" id="UP001054945">
    <property type="component" value="Unassembled WGS sequence"/>
</dbReference>